<keyword evidence="2 7" id="KW-0349">Heme</keyword>
<name>A0A8S2Q0L5_9BILA</name>
<gene>
    <name evidence="9" type="ORF">OVA965_LOCUS27376</name>
    <name evidence="10" type="ORF">TMI583_LOCUS28118</name>
</gene>
<dbReference type="EMBL" id="CAJNOK010018051">
    <property type="protein sequence ID" value="CAF1275224.1"/>
    <property type="molecule type" value="Genomic_DNA"/>
</dbReference>
<dbReference type="SUPFAM" id="SSF48264">
    <property type="entry name" value="Cytochrome P450"/>
    <property type="match status" value="1"/>
</dbReference>
<dbReference type="PROSITE" id="PS00086">
    <property type="entry name" value="CYTOCHROME_P450"/>
    <property type="match status" value="1"/>
</dbReference>
<dbReference type="Proteomes" id="UP000682733">
    <property type="component" value="Unassembled WGS sequence"/>
</dbReference>
<dbReference type="InterPro" id="IPR050196">
    <property type="entry name" value="Cytochrome_P450_Monoox"/>
</dbReference>
<evidence type="ECO:0000256" key="1">
    <source>
        <dbReference type="ARBA" id="ARBA00010617"/>
    </source>
</evidence>
<evidence type="ECO:0000256" key="8">
    <source>
        <dbReference type="RuleBase" id="RU000461"/>
    </source>
</evidence>
<dbReference type="GO" id="GO:0005506">
    <property type="term" value="F:iron ion binding"/>
    <property type="evidence" value="ECO:0007669"/>
    <property type="project" value="InterPro"/>
</dbReference>
<keyword evidence="5 7" id="KW-0408">Iron</keyword>
<evidence type="ECO:0000256" key="6">
    <source>
        <dbReference type="ARBA" id="ARBA00023033"/>
    </source>
</evidence>
<feature type="binding site" description="axial binding residue" evidence="7">
    <location>
        <position position="371"/>
    </location>
    <ligand>
        <name>heme</name>
        <dbReference type="ChEBI" id="CHEBI:30413"/>
    </ligand>
    <ligandPart>
        <name>Fe</name>
        <dbReference type="ChEBI" id="CHEBI:18248"/>
    </ligandPart>
</feature>
<evidence type="ECO:0000256" key="7">
    <source>
        <dbReference type="PIRSR" id="PIRSR602401-1"/>
    </source>
</evidence>
<keyword evidence="6 8" id="KW-0503">Monooxygenase</keyword>
<keyword evidence="3 7" id="KW-0479">Metal-binding</keyword>
<evidence type="ECO:0000256" key="5">
    <source>
        <dbReference type="ARBA" id="ARBA00023004"/>
    </source>
</evidence>
<protein>
    <recommendedName>
        <fullName evidence="12">Cytochrome P450</fullName>
    </recommendedName>
</protein>
<evidence type="ECO:0000313" key="10">
    <source>
        <dbReference type="EMBL" id="CAF4080278.1"/>
    </source>
</evidence>
<dbReference type="EMBL" id="CAJOBA010039610">
    <property type="protein sequence ID" value="CAF4080278.1"/>
    <property type="molecule type" value="Genomic_DNA"/>
</dbReference>
<dbReference type="InterPro" id="IPR002401">
    <property type="entry name" value="Cyt_P450_E_grp-I"/>
</dbReference>
<accession>A0A8S2Q0L5</accession>
<dbReference type="PRINTS" id="PR00463">
    <property type="entry name" value="EP450I"/>
</dbReference>
<dbReference type="AlphaFoldDB" id="A0A8S2Q0L5"/>
<dbReference type="Proteomes" id="UP000677228">
    <property type="component" value="Unassembled WGS sequence"/>
</dbReference>
<reference evidence="10" key="1">
    <citation type="submission" date="2021-02" db="EMBL/GenBank/DDBJ databases">
        <authorList>
            <person name="Nowell W R."/>
        </authorList>
    </citation>
    <scope>NUCLEOTIDE SEQUENCE</scope>
</reference>
<proteinExistence type="inferred from homology"/>
<dbReference type="PRINTS" id="PR00385">
    <property type="entry name" value="P450"/>
</dbReference>
<comment type="similarity">
    <text evidence="1 8">Belongs to the cytochrome P450 family.</text>
</comment>
<dbReference type="GO" id="GO:0016705">
    <property type="term" value="F:oxidoreductase activity, acting on paired donors, with incorporation or reduction of molecular oxygen"/>
    <property type="evidence" value="ECO:0007669"/>
    <property type="project" value="InterPro"/>
</dbReference>
<sequence length="424" mass="48575">MSLGPSIHLVVYDADLIGDILKKQAKFYSKLSLLRTIFGALFGVTNLLLSEGEVHDRSRRMLNPAFHYVQLQSMVQIMTRHTSAAIDQWMGKNEKEKIIDMQQELNDLTLSIIMSAAFGMEQNSEAKDFVRQAFTRVMDANNYRSLEFPINQIPILRRLPIFKKGIVDRGSHQIQTIVAQMINERKCRKTSSICDGNDLLDLLLTAKDENDDGFSDEQVKDEAITFVFAGHETTANLMVWCLYVLMTHPDVYRDCREEVDQVLQGQIPVHKQVSDLQVIDAILHETLRLYPPAPVLIRECIREHTIGQDQLHVPVGALVMTNTYVLHRSETYWRDPLVFDYRRWMRNSDGLKSRLAHPFSYLPFSTGNRNCIGQNFALLEAKVMLAMIIQRLDLELVPGQKVVPSVILTMKSKYGLQAKISRRI</sequence>
<comment type="caution">
    <text evidence="10">The sequence shown here is derived from an EMBL/GenBank/DDBJ whole genome shotgun (WGS) entry which is preliminary data.</text>
</comment>
<dbReference type="Pfam" id="PF00067">
    <property type="entry name" value="p450"/>
    <property type="match status" value="1"/>
</dbReference>
<dbReference type="PANTHER" id="PTHR24291">
    <property type="entry name" value="CYTOCHROME P450 FAMILY 4"/>
    <property type="match status" value="1"/>
</dbReference>
<evidence type="ECO:0000256" key="4">
    <source>
        <dbReference type="ARBA" id="ARBA00023002"/>
    </source>
</evidence>
<dbReference type="InterPro" id="IPR036396">
    <property type="entry name" value="Cyt_P450_sf"/>
</dbReference>
<comment type="cofactor">
    <cofactor evidence="7">
        <name>heme</name>
        <dbReference type="ChEBI" id="CHEBI:30413"/>
    </cofactor>
</comment>
<evidence type="ECO:0000313" key="9">
    <source>
        <dbReference type="EMBL" id="CAF1275224.1"/>
    </source>
</evidence>
<evidence type="ECO:0000313" key="11">
    <source>
        <dbReference type="Proteomes" id="UP000682733"/>
    </source>
</evidence>
<dbReference type="Gene3D" id="1.10.630.10">
    <property type="entry name" value="Cytochrome P450"/>
    <property type="match status" value="1"/>
</dbReference>
<evidence type="ECO:0000256" key="3">
    <source>
        <dbReference type="ARBA" id="ARBA00022723"/>
    </source>
</evidence>
<keyword evidence="4 8" id="KW-0560">Oxidoreductase</keyword>
<dbReference type="InterPro" id="IPR017972">
    <property type="entry name" value="Cyt_P450_CS"/>
</dbReference>
<dbReference type="PANTHER" id="PTHR24291:SF50">
    <property type="entry name" value="BIFUNCTIONAL ALBAFLAVENONE MONOOXYGENASE_TERPENE SYNTHASE"/>
    <property type="match status" value="1"/>
</dbReference>
<dbReference type="InterPro" id="IPR001128">
    <property type="entry name" value="Cyt_P450"/>
</dbReference>
<evidence type="ECO:0000256" key="2">
    <source>
        <dbReference type="ARBA" id="ARBA00022617"/>
    </source>
</evidence>
<dbReference type="GO" id="GO:0020037">
    <property type="term" value="F:heme binding"/>
    <property type="evidence" value="ECO:0007669"/>
    <property type="project" value="InterPro"/>
</dbReference>
<organism evidence="10 11">
    <name type="scientific">Didymodactylos carnosus</name>
    <dbReference type="NCBI Taxonomy" id="1234261"/>
    <lineage>
        <taxon>Eukaryota</taxon>
        <taxon>Metazoa</taxon>
        <taxon>Spiralia</taxon>
        <taxon>Gnathifera</taxon>
        <taxon>Rotifera</taxon>
        <taxon>Eurotatoria</taxon>
        <taxon>Bdelloidea</taxon>
        <taxon>Philodinida</taxon>
        <taxon>Philodinidae</taxon>
        <taxon>Didymodactylos</taxon>
    </lineage>
</organism>
<evidence type="ECO:0008006" key="12">
    <source>
        <dbReference type="Google" id="ProtNLM"/>
    </source>
</evidence>
<dbReference type="GO" id="GO:0004497">
    <property type="term" value="F:monooxygenase activity"/>
    <property type="evidence" value="ECO:0007669"/>
    <property type="project" value="UniProtKB-KW"/>
</dbReference>